<dbReference type="Gene3D" id="2.130.10.10">
    <property type="entry name" value="YVTN repeat-like/Quinoprotein amine dehydrogenase"/>
    <property type="match status" value="1"/>
</dbReference>
<dbReference type="InterPro" id="IPR036322">
    <property type="entry name" value="WD40_repeat_dom_sf"/>
</dbReference>
<proteinExistence type="predicted"/>
<feature type="compositionally biased region" description="Polar residues" evidence="1">
    <location>
        <begin position="104"/>
        <end position="113"/>
    </location>
</feature>
<dbReference type="EMBL" id="JAACJM010000260">
    <property type="protein sequence ID" value="KAF5334427.1"/>
    <property type="molecule type" value="Genomic_DNA"/>
</dbReference>
<reference evidence="3 4" key="1">
    <citation type="journal article" date="2020" name="ISME J.">
        <title>Uncovering the hidden diversity of litter-decomposition mechanisms in mushroom-forming fungi.</title>
        <authorList>
            <person name="Floudas D."/>
            <person name="Bentzer J."/>
            <person name="Ahren D."/>
            <person name="Johansson T."/>
            <person name="Persson P."/>
            <person name="Tunlid A."/>
        </authorList>
    </citation>
    <scope>NUCLEOTIDE SEQUENCE [LARGE SCALE GENOMIC DNA]</scope>
    <source>
        <strain evidence="3 4">CBS 291.85</strain>
    </source>
</reference>
<comment type="caution">
    <text evidence="3">The sequence shown here is derived from an EMBL/GenBank/DDBJ whole genome shotgun (WGS) entry which is preliminary data.</text>
</comment>
<dbReference type="Proteomes" id="UP000559256">
    <property type="component" value="Unassembled WGS sequence"/>
</dbReference>
<evidence type="ECO:0000256" key="2">
    <source>
        <dbReference type="SAM" id="Phobius"/>
    </source>
</evidence>
<dbReference type="InterPro" id="IPR015943">
    <property type="entry name" value="WD40/YVTN_repeat-like_dom_sf"/>
</dbReference>
<sequence>MSHVPSPASSDTRADSWLSAQTQNYKKTITYSKRHQTASIRMARMNAIQGMTAAQSRPTLSSLAKASRVSTQPVSGTYPTSRKDASVPTVKPRTQAPVAKVSRLTAQPSITDVNSNSSDNSSAVKPEGSSGLHGIAMYKMSSSPPGGEVTIPHVSTNPQDPKNLFTASAWLLFQNGSRHIVIVGNMNGDVVLWEWRTDHKCFETFIKIPAQASRDGDQPQAPDSQVMFLDVYERIVPDHHHGRIAASFSSRVVTVWSVSVASKEVTEVFRVSLEDSFIPVTVKFLSKLDLLVFKAKSGDICILDQKTGATKGRHIVAGEFLGQVCFNDCQDAFLVWTGKSFEMFSLENRQLLRVFGGNTSQSHLPRQVQFIEEGRLVLGGAEAGRKVQTVTDQASASSKHYFVAIAGSTISESNKVKVFFKLRPTPKVPKAAVIRLDNDWTLHMKLPWFFHAFYVACAVLGMAVLCIGLVLLAPIPETVYWLALWLYNLVQQGDTAPVAWTSRQDVVAPQIVVTPPVHFDGGKMAAQGVMGQEVSVVYDGSICVPPECITMGADSLQRTMKEIVISFFRLAVIAPLALAGMVSFAKGTVTLEDLKDIGEELKVVTRRIAGYLVLKTPDFLRFTAGFVFTWPVFSTMLAAMAVKYKNYYETRHGREPICVRYTRGR</sequence>
<dbReference type="AlphaFoldDB" id="A0A8H5C376"/>
<feature type="compositionally biased region" description="Polar residues" evidence="1">
    <location>
        <begin position="56"/>
        <end position="80"/>
    </location>
</feature>
<name>A0A8H5C376_9AGAR</name>
<keyword evidence="2" id="KW-0812">Transmembrane</keyword>
<feature type="transmembrane region" description="Helical" evidence="2">
    <location>
        <begin position="619"/>
        <end position="642"/>
    </location>
</feature>
<evidence type="ECO:0000313" key="3">
    <source>
        <dbReference type="EMBL" id="KAF5334427.1"/>
    </source>
</evidence>
<protein>
    <submittedName>
        <fullName evidence="3">Uncharacterized protein</fullName>
    </submittedName>
</protein>
<gene>
    <name evidence="3" type="ORF">D9758_017871</name>
</gene>
<keyword evidence="4" id="KW-1185">Reference proteome</keyword>
<organism evidence="3 4">
    <name type="scientific">Tetrapyrgos nigripes</name>
    <dbReference type="NCBI Taxonomy" id="182062"/>
    <lineage>
        <taxon>Eukaryota</taxon>
        <taxon>Fungi</taxon>
        <taxon>Dikarya</taxon>
        <taxon>Basidiomycota</taxon>
        <taxon>Agaricomycotina</taxon>
        <taxon>Agaricomycetes</taxon>
        <taxon>Agaricomycetidae</taxon>
        <taxon>Agaricales</taxon>
        <taxon>Marasmiineae</taxon>
        <taxon>Marasmiaceae</taxon>
        <taxon>Tetrapyrgos</taxon>
    </lineage>
</organism>
<evidence type="ECO:0000313" key="4">
    <source>
        <dbReference type="Proteomes" id="UP000559256"/>
    </source>
</evidence>
<evidence type="ECO:0000256" key="1">
    <source>
        <dbReference type="SAM" id="MobiDB-lite"/>
    </source>
</evidence>
<dbReference type="SUPFAM" id="SSF50978">
    <property type="entry name" value="WD40 repeat-like"/>
    <property type="match status" value="1"/>
</dbReference>
<feature type="region of interest" description="Disordered" evidence="1">
    <location>
        <begin position="56"/>
        <end position="130"/>
    </location>
</feature>
<feature type="transmembrane region" description="Helical" evidence="2">
    <location>
        <begin position="448"/>
        <end position="472"/>
    </location>
</feature>
<keyword evidence="2" id="KW-1133">Transmembrane helix</keyword>
<keyword evidence="2" id="KW-0472">Membrane</keyword>
<dbReference type="OrthoDB" id="3238562at2759"/>
<feature type="transmembrane region" description="Helical" evidence="2">
    <location>
        <begin position="567"/>
        <end position="585"/>
    </location>
</feature>
<accession>A0A8H5C376</accession>